<reference evidence="1" key="2">
    <citation type="submission" date="2021-04" db="EMBL/GenBank/DDBJ databases">
        <authorList>
            <person name="Gilroy R."/>
        </authorList>
    </citation>
    <scope>NUCLEOTIDE SEQUENCE</scope>
    <source>
        <strain evidence="1">Gambia2-208</strain>
    </source>
</reference>
<protein>
    <submittedName>
        <fullName evidence="1">Uncharacterized protein</fullName>
    </submittedName>
</protein>
<evidence type="ECO:0000313" key="1">
    <source>
        <dbReference type="EMBL" id="HIY88406.1"/>
    </source>
</evidence>
<organism evidence="1 2">
    <name type="scientific">Candidatus Bacteroides pullicola</name>
    <dbReference type="NCBI Taxonomy" id="2838475"/>
    <lineage>
        <taxon>Bacteria</taxon>
        <taxon>Pseudomonadati</taxon>
        <taxon>Bacteroidota</taxon>
        <taxon>Bacteroidia</taxon>
        <taxon>Bacteroidales</taxon>
        <taxon>Bacteroidaceae</taxon>
        <taxon>Bacteroides</taxon>
    </lineage>
</organism>
<name>A0A9D2CLQ4_9BACE</name>
<dbReference type="EMBL" id="DXCV01000047">
    <property type="protein sequence ID" value="HIY88406.1"/>
    <property type="molecule type" value="Genomic_DNA"/>
</dbReference>
<dbReference type="Proteomes" id="UP000886851">
    <property type="component" value="Unassembled WGS sequence"/>
</dbReference>
<reference evidence="1" key="1">
    <citation type="journal article" date="2021" name="PeerJ">
        <title>Extensive microbial diversity within the chicken gut microbiome revealed by metagenomics and culture.</title>
        <authorList>
            <person name="Gilroy R."/>
            <person name="Ravi A."/>
            <person name="Getino M."/>
            <person name="Pursley I."/>
            <person name="Horton D.L."/>
            <person name="Alikhan N.F."/>
            <person name="Baker D."/>
            <person name="Gharbi K."/>
            <person name="Hall N."/>
            <person name="Watson M."/>
            <person name="Adriaenssens E.M."/>
            <person name="Foster-Nyarko E."/>
            <person name="Jarju S."/>
            <person name="Secka A."/>
            <person name="Antonio M."/>
            <person name="Oren A."/>
            <person name="Chaudhuri R.R."/>
            <person name="La Ragione R."/>
            <person name="Hildebrand F."/>
            <person name="Pallen M.J."/>
        </authorList>
    </citation>
    <scope>NUCLEOTIDE SEQUENCE</scope>
    <source>
        <strain evidence="1">Gambia2-208</strain>
    </source>
</reference>
<dbReference type="AlphaFoldDB" id="A0A9D2CLQ4"/>
<comment type="caution">
    <text evidence="1">The sequence shown here is derived from an EMBL/GenBank/DDBJ whole genome shotgun (WGS) entry which is preliminary data.</text>
</comment>
<proteinExistence type="predicted"/>
<evidence type="ECO:0000313" key="2">
    <source>
        <dbReference type="Proteomes" id="UP000886851"/>
    </source>
</evidence>
<sequence>MKYIRMILVAAVSVVLFSAFTMKGGDKPVYVFGVGASFKDSVVYFTEVQLVDSVVLDKSGFLPEREMYAYQLKNYLEYQKGKPDYTCAIYFSEHKSRLEKELSKVRKAYAKGDAFILENVKQTEFIFKKPKEY</sequence>
<gene>
    <name evidence="1" type="ORF">H9824_06865</name>
</gene>
<accession>A0A9D2CLQ4</accession>